<feature type="binding site" evidence="1">
    <location>
        <position position="8"/>
    </location>
    <ligand>
        <name>Fe cation</name>
        <dbReference type="ChEBI" id="CHEBI:24875"/>
    </ligand>
</feature>
<dbReference type="PROSITE" id="PS51901">
    <property type="entry name" value="ACP_MB"/>
    <property type="match status" value="1"/>
</dbReference>
<feature type="binding site" evidence="1">
    <location>
        <position position="30"/>
    </location>
    <ligand>
        <name>Fe cation</name>
        <dbReference type="ChEBI" id="CHEBI:24875"/>
    </ligand>
</feature>
<evidence type="ECO:0000259" key="2">
    <source>
        <dbReference type="PROSITE" id="PS51901"/>
    </source>
</evidence>
<reference evidence="3 4" key="1">
    <citation type="journal article" date="2014" name="PLoS Genet.">
        <title>Phylogenetically driven sequencing of extremely halophilic archaea reveals strategies for static and dynamic osmo-response.</title>
        <authorList>
            <person name="Becker E.A."/>
            <person name="Seitzer P.M."/>
            <person name="Tritt A."/>
            <person name="Larsen D."/>
            <person name="Krusor M."/>
            <person name="Yao A.I."/>
            <person name="Wu D."/>
            <person name="Madern D."/>
            <person name="Eisen J.A."/>
            <person name="Darling A.E."/>
            <person name="Facciotti M.T."/>
        </authorList>
    </citation>
    <scope>NUCLEOTIDE SEQUENCE [LARGE SCALE GENOMIC DNA]</scope>
    <source>
        <strain evidence="3 4">DSM 14210</strain>
    </source>
</reference>
<protein>
    <submittedName>
        <fullName evidence="3">XRE family transcriptional regulator</fullName>
    </submittedName>
</protein>
<keyword evidence="4" id="KW-1185">Reference proteome</keyword>
<accession>M0E368</accession>
<feature type="binding site" evidence="1">
    <location>
        <position position="8"/>
    </location>
    <ligand>
        <name>Zn(2+)</name>
        <dbReference type="ChEBI" id="CHEBI:29105"/>
    </ligand>
</feature>
<name>M0E368_9EURY</name>
<keyword evidence="1" id="KW-0408">Iron</keyword>
<dbReference type="InterPro" id="IPR044065">
    <property type="entry name" value="ACP_MB"/>
</dbReference>
<dbReference type="Proteomes" id="UP000011523">
    <property type="component" value="Unassembled WGS sequence"/>
</dbReference>
<evidence type="ECO:0000256" key="1">
    <source>
        <dbReference type="PROSITE-ProRule" id="PRU01249"/>
    </source>
</evidence>
<keyword evidence="1" id="KW-0479">Metal-binding</keyword>
<dbReference type="AlphaFoldDB" id="M0E368"/>
<feature type="binding site" evidence="1">
    <location>
        <position position="11"/>
    </location>
    <ligand>
        <name>Zn(2+)</name>
        <dbReference type="ChEBI" id="CHEBI:29105"/>
    </ligand>
</feature>
<evidence type="ECO:0000313" key="3">
    <source>
        <dbReference type="EMBL" id="ELZ41387.1"/>
    </source>
</evidence>
<dbReference type="GO" id="GO:0046872">
    <property type="term" value="F:metal ion binding"/>
    <property type="evidence" value="ECO:0007669"/>
    <property type="project" value="UniProtKB-KW"/>
</dbReference>
<evidence type="ECO:0000313" key="4">
    <source>
        <dbReference type="Proteomes" id="UP000011523"/>
    </source>
</evidence>
<feature type="domain" description="ACP-type MB" evidence="2">
    <location>
        <begin position="3"/>
        <end position="33"/>
    </location>
</feature>
<feature type="binding site" evidence="1">
    <location>
        <position position="11"/>
    </location>
    <ligand>
        <name>Fe cation</name>
        <dbReference type="ChEBI" id="CHEBI:24875"/>
    </ligand>
</feature>
<gene>
    <name evidence="3" type="ORF">C472_00945</name>
</gene>
<feature type="binding site" evidence="1">
    <location>
        <position position="27"/>
    </location>
    <ligand>
        <name>Fe cation</name>
        <dbReference type="ChEBI" id="CHEBI:24875"/>
    </ligand>
</feature>
<comment type="caution">
    <text evidence="3">The sequence shown here is derived from an EMBL/GenBank/DDBJ whole genome shotgun (WGS) entry which is preliminary data.</text>
</comment>
<feature type="binding site" evidence="1">
    <location>
        <position position="30"/>
    </location>
    <ligand>
        <name>Zn(2+)</name>
        <dbReference type="ChEBI" id="CHEBI:29105"/>
    </ligand>
</feature>
<sequence length="33" mass="3279">GSSTQGVCENCGGLVPDLVTANGQAVCPNCREV</sequence>
<feature type="binding site" evidence="1">
    <location>
        <position position="27"/>
    </location>
    <ligand>
        <name>Zn(2+)</name>
        <dbReference type="ChEBI" id="CHEBI:29105"/>
    </ligand>
</feature>
<feature type="non-terminal residue" evidence="3">
    <location>
        <position position="1"/>
    </location>
</feature>
<organism evidence="3 4">
    <name type="scientific">Halorubrum tebenquichense DSM 14210</name>
    <dbReference type="NCBI Taxonomy" id="1227485"/>
    <lineage>
        <taxon>Archaea</taxon>
        <taxon>Methanobacteriati</taxon>
        <taxon>Methanobacteriota</taxon>
        <taxon>Stenosarchaea group</taxon>
        <taxon>Halobacteria</taxon>
        <taxon>Halobacteriales</taxon>
        <taxon>Haloferacaceae</taxon>
        <taxon>Halorubrum</taxon>
    </lineage>
</organism>
<dbReference type="EMBL" id="AOJD01000008">
    <property type="protein sequence ID" value="ELZ41387.1"/>
    <property type="molecule type" value="Genomic_DNA"/>
</dbReference>
<keyword evidence="1" id="KW-0862">Zinc</keyword>
<proteinExistence type="predicted"/>